<dbReference type="SMART" id="SM00448">
    <property type="entry name" value="REC"/>
    <property type="match status" value="1"/>
</dbReference>
<dbReference type="GO" id="GO:0000976">
    <property type="term" value="F:transcription cis-regulatory region binding"/>
    <property type="evidence" value="ECO:0007669"/>
    <property type="project" value="TreeGrafter"/>
</dbReference>
<dbReference type="FunFam" id="1.10.10.10:FF:000018">
    <property type="entry name" value="DNA-binding response regulator ResD"/>
    <property type="match status" value="1"/>
</dbReference>
<evidence type="ECO:0000259" key="14">
    <source>
        <dbReference type="PROSITE" id="PS50110"/>
    </source>
</evidence>
<evidence type="ECO:0000256" key="2">
    <source>
        <dbReference type="ARBA" id="ARBA00022490"/>
    </source>
</evidence>
<organism evidence="16 17">
    <name type="scientific">Vagococcus silagei</name>
    <dbReference type="NCBI Taxonomy" id="2508885"/>
    <lineage>
        <taxon>Bacteria</taxon>
        <taxon>Bacillati</taxon>
        <taxon>Bacillota</taxon>
        <taxon>Bacilli</taxon>
        <taxon>Lactobacillales</taxon>
        <taxon>Enterococcaceae</taxon>
        <taxon>Vagococcus</taxon>
    </lineage>
</organism>
<dbReference type="PROSITE" id="PS50110">
    <property type="entry name" value="RESPONSE_REGULATORY"/>
    <property type="match status" value="1"/>
</dbReference>
<dbReference type="Pfam" id="PF00486">
    <property type="entry name" value="Trans_reg_C"/>
    <property type="match status" value="1"/>
</dbReference>
<evidence type="ECO:0000256" key="12">
    <source>
        <dbReference type="PROSITE-ProRule" id="PRU00169"/>
    </source>
</evidence>
<dbReference type="AlphaFoldDB" id="A0A4S3B6N1"/>
<evidence type="ECO:0000256" key="3">
    <source>
        <dbReference type="ARBA" id="ARBA00022553"/>
    </source>
</evidence>
<reference evidence="16 17" key="1">
    <citation type="submission" date="2019-01" db="EMBL/GenBank/DDBJ databases">
        <title>Vagococcus silagei sp. nov. isolated from brewer's grain.</title>
        <authorList>
            <person name="Guu J.-R."/>
        </authorList>
    </citation>
    <scope>NUCLEOTIDE SEQUENCE [LARGE SCALE GENOMIC DNA]</scope>
    <source>
        <strain evidence="16 17">2B-2</strain>
    </source>
</reference>
<comment type="caution">
    <text evidence="16">The sequence shown here is derived from an EMBL/GenBank/DDBJ whole genome shotgun (WGS) entry which is preliminary data.</text>
</comment>
<dbReference type="SUPFAM" id="SSF52172">
    <property type="entry name" value="CheY-like"/>
    <property type="match status" value="1"/>
</dbReference>
<dbReference type="InterPro" id="IPR001789">
    <property type="entry name" value="Sig_transdc_resp-reg_receiver"/>
</dbReference>
<dbReference type="CDD" id="cd00383">
    <property type="entry name" value="trans_reg_C"/>
    <property type="match status" value="1"/>
</dbReference>
<comment type="function">
    <text evidence="10">Member of the two-component regulatory system HssS/HssR involved in intracellular heme homeostasis and tempering of staphylococcal virulence. Phosphorylated HssR binds to a direct repeat sequence within hrtAB promoter and activates the expression of hrtAB, an efflux pump, in response to extracellular heme, hemin, hemoglobin or blood.</text>
</comment>
<evidence type="ECO:0000256" key="6">
    <source>
        <dbReference type="ARBA" id="ARBA00023026"/>
    </source>
</evidence>
<keyword evidence="2" id="KW-0963">Cytoplasm</keyword>
<evidence type="ECO:0000313" key="16">
    <source>
        <dbReference type="EMBL" id="THB62298.1"/>
    </source>
</evidence>
<feature type="domain" description="Response regulatory" evidence="14">
    <location>
        <begin position="3"/>
        <end position="116"/>
    </location>
</feature>
<dbReference type="PANTHER" id="PTHR48111">
    <property type="entry name" value="REGULATOR OF RPOS"/>
    <property type="match status" value="1"/>
</dbReference>
<protein>
    <recommendedName>
        <fullName evidence="11">Heme response regulator HssR</fullName>
    </recommendedName>
</protein>
<proteinExistence type="predicted"/>
<name>A0A4S3B6N1_9ENTE</name>
<keyword evidence="5" id="KW-0805">Transcription regulation</keyword>
<dbReference type="PANTHER" id="PTHR48111:SF49">
    <property type="entry name" value="HEME RESPONSE REGULATOR HSSR"/>
    <property type="match status" value="1"/>
</dbReference>
<dbReference type="Gene3D" id="6.10.250.690">
    <property type="match status" value="1"/>
</dbReference>
<evidence type="ECO:0000256" key="4">
    <source>
        <dbReference type="ARBA" id="ARBA00023012"/>
    </source>
</evidence>
<dbReference type="Pfam" id="PF00072">
    <property type="entry name" value="Response_reg"/>
    <property type="match status" value="1"/>
</dbReference>
<keyword evidence="4" id="KW-0902">Two-component regulatory system</keyword>
<evidence type="ECO:0000256" key="11">
    <source>
        <dbReference type="ARBA" id="ARBA00039976"/>
    </source>
</evidence>
<keyword evidence="9" id="KW-0804">Transcription</keyword>
<accession>A0A4S3B6N1</accession>
<feature type="modified residue" description="4-aspartylphosphate" evidence="12">
    <location>
        <position position="52"/>
    </location>
</feature>
<dbReference type="RefSeq" id="WP_136135684.1">
    <property type="nucleotide sequence ID" value="NZ_SDGV01000001.1"/>
</dbReference>
<evidence type="ECO:0000256" key="7">
    <source>
        <dbReference type="ARBA" id="ARBA00023125"/>
    </source>
</evidence>
<sequence length="224" mass="26006">MNRVLLVDDDLKILEFMTIALEQEHFEVYQSTNGVEALALLEKTVVDIAVVDVMMPEMDGFELTERIKTFLDIPVLFLTAKGELQDKLKGFKLGADDYIVKPFLIEELVIRIQTLLKRYRLNQQLTITVGRVTLLSEEQIVKCDTKILDLPPKEFQLLNYLANHQGKVLTREELITKIWGYDYEGDERTVDVHIKRLRERLPKEMSQIEIKTIRGVGYRLGEIL</sequence>
<keyword evidence="3 12" id="KW-0597">Phosphoprotein</keyword>
<keyword evidence="7 13" id="KW-0238">DNA-binding</keyword>
<dbReference type="InterPro" id="IPR011006">
    <property type="entry name" value="CheY-like_superfamily"/>
</dbReference>
<dbReference type="GO" id="GO:0006355">
    <property type="term" value="P:regulation of DNA-templated transcription"/>
    <property type="evidence" value="ECO:0007669"/>
    <property type="project" value="InterPro"/>
</dbReference>
<dbReference type="SMART" id="SM00862">
    <property type="entry name" value="Trans_reg_C"/>
    <property type="match status" value="1"/>
</dbReference>
<evidence type="ECO:0000259" key="15">
    <source>
        <dbReference type="PROSITE" id="PS51755"/>
    </source>
</evidence>
<dbReference type="GO" id="GO:0005829">
    <property type="term" value="C:cytosol"/>
    <property type="evidence" value="ECO:0007669"/>
    <property type="project" value="TreeGrafter"/>
</dbReference>
<dbReference type="GO" id="GO:0032993">
    <property type="term" value="C:protein-DNA complex"/>
    <property type="evidence" value="ECO:0007669"/>
    <property type="project" value="TreeGrafter"/>
</dbReference>
<keyword evidence="8" id="KW-0010">Activator</keyword>
<evidence type="ECO:0000256" key="10">
    <source>
        <dbReference type="ARBA" id="ARBA00037471"/>
    </source>
</evidence>
<dbReference type="InterPro" id="IPR036388">
    <property type="entry name" value="WH-like_DNA-bd_sf"/>
</dbReference>
<dbReference type="Gene3D" id="1.10.10.10">
    <property type="entry name" value="Winged helix-like DNA-binding domain superfamily/Winged helix DNA-binding domain"/>
    <property type="match status" value="1"/>
</dbReference>
<feature type="DNA-binding region" description="OmpR/PhoB-type" evidence="13">
    <location>
        <begin position="124"/>
        <end position="222"/>
    </location>
</feature>
<dbReference type="EMBL" id="SDGV01000001">
    <property type="protein sequence ID" value="THB62298.1"/>
    <property type="molecule type" value="Genomic_DNA"/>
</dbReference>
<feature type="domain" description="OmpR/PhoB-type" evidence="15">
    <location>
        <begin position="124"/>
        <end position="222"/>
    </location>
</feature>
<dbReference type="InterPro" id="IPR039420">
    <property type="entry name" value="WalR-like"/>
</dbReference>
<dbReference type="OrthoDB" id="9790442at2"/>
<dbReference type="Gene3D" id="3.40.50.2300">
    <property type="match status" value="1"/>
</dbReference>
<dbReference type="GO" id="GO:0000156">
    <property type="term" value="F:phosphorelay response regulator activity"/>
    <property type="evidence" value="ECO:0007669"/>
    <property type="project" value="TreeGrafter"/>
</dbReference>
<dbReference type="CDD" id="cd17574">
    <property type="entry name" value="REC_OmpR"/>
    <property type="match status" value="1"/>
</dbReference>
<evidence type="ECO:0000313" key="17">
    <source>
        <dbReference type="Proteomes" id="UP000310506"/>
    </source>
</evidence>
<gene>
    <name evidence="16" type="ORF">ESZ54_00340</name>
</gene>
<keyword evidence="17" id="KW-1185">Reference proteome</keyword>
<dbReference type="Proteomes" id="UP000310506">
    <property type="component" value="Unassembled WGS sequence"/>
</dbReference>
<keyword evidence="6" id="KW-0843">Virulence</keyword>
<dbReference type="InterPro" id="IPR001867">
    <property type="entry name" value="OmpR/PhoB-type_DNA-bd"/>
</dbReference>
<dbReference type="PROSITE" id="PS51755">
    <property type="entry name" value="OMPR_PHOB"/>
    <property type="match status" value="1"/>
</dbReference>
<evidence type="ECO:0000256" key="9">
    <source>
        <dbReference type="ARBA" id="ARBA00023163"/>
    </source>
</evidence>
<evidence type="ECO:0000256" key="1">
    <source>
        <dbReference type="ARBA" id="ARBA00004496"/>
    </source>
</evidence>
<evidence type="ECO:0000256" key="5">
    <source>
        <dbReference type="ARBA" id="ARBA00023015"/>
    </source>
</evidence>
<comment type="subcellular location">
    <subcellularLocation>
        <location evidence="1">Cytoplasm</location>
    </subcellularLocation>
</comment>
<evidence type="ECO:0000256" key="8">
    <source>
        <dbReference type="ARBA" id="ARBA00023159"/>
    </source>
</evidence>
<evidence type="ECO:0000256" key="13">
    <source>
        <dbReference type="PROSITE-ProRule" id="PRU01091"/>
    </source>
</evidence>